<proteinExistence type="predicted"/>
<dbReference type="EMBL" id="WWSH01000001">
    <property type="protein sequence ID" value="MZK08903.1"/>
    <property type="molecule type" value="Genomic_DNA"/>
</dbReference>
<evidence type="ECO:0000313" key="1">
    <source>
        <dbReference type="EMBL" id="MZK08903.1"/>
    </source>
</evidence>
<dbReference type="AlphaFoldDB" id="A0A6N9JSB3"/>
<dbReference type="Pfam" id="PF17117">
    <property type="entry name" value="DUF5104"/>
    <property type="match status" value="1"/>
</dbReference>
<evidence type="ECO:0000313" key="2">
    <source>
        <dbReference type="Proteomes" id="UP000449249"/>
    </source>
</evidence>
<dbReference type="PROSITE" id="PS51257">
    <property type="entry name" value="PROKAR_LIPOPROTEIN"/>
    <property type="match status" value="1"/>
</dbReference>
<comment type="caution">
    <text evidence="1">The sequence shown here is derived from an EMBL/GenBank/DDBJ whole genome shotgun (WGS) entry which is preliminary data.</text>
</comment>
<dbReference type="Gene3D" id="3.10.450.50">
    <property type="match status" value="1"/>
</dbReference>
<dbReference type="RefSeq" id="WP_154301190.1">
    <property type="nucleotide sequence ID" value="NZ_WWSF01000002.1"/>
</dbReference>
<dbReference type="Proteomes" id="UP000449249">
    <property type="component" value="Unassembled WGS sequence"/>
</dbReference>
<organism evidence="1 2">
    <name type="scientific">Dorea longicatena</name>
    <dbReference type="NCBI Taxonomy" id="88431"/>
    <lineage>
        <taxon>Bacteria</taxon>
        <taxon>Bacillati</taxon>
        <taxon>Bacillota</taxon>
        <taxon>Clostridia</taxon>
        <taxon>Lachnospirales</taxon>
        <taxon>Lachnospiraceae</taxon>
        <taxon>Dorea</taxon>
    </lineage>
</organism>
<accession>A0A6N9JSB3</accession>
<reference evidence="1 2" key="1">
    <citation type="journal article" date="2019" name="Nat. Med.">
        <title>A library of human gut bacterial isolates paired with longitudinal multiomics data enables mechanistic microbiome research.</title>
        <authorList>
            <person name="Poyet M."/>
            <person name="Groussin M."/>
            <person name="Gibbons S.M."/>
            <person name="Avila-Pacheco J."/>
            <person name="Jiang X."/>
            <person name="Kearney S.M."/>
            <person name="Perrotta A.R."/>
            <person name="Berdy B."/>
            <person name="Zhao S."/>
            <person name="Lieberman T.D."/>
            <person name="Swanson P.K."/>
            <person name="Smith M."/>
            <person name="Roesemann S."/>
            <person name="Alexander J.E."/>
            <person name="Rich S.A."/>
            <person name="Livny J."/>
            <person name="Vlamakis H."/>
            <person name="Clish C."/>
            <person name="Bullock K."/>
            <person name="Deik A."/>
            <person name="Scott J."/>
            <person name="Pierce K.A."/>
            <person name="Xavier R.J."/>
            <person name="Alm E.J."/>
        </authorList>
    </citation>
    <scope>NUCLEOTIDE SEQUENCE [LARGE SCALE GENOMIC DNA]</scope>
    <source>
        <strain evidence="1 2">BIOML-A1</strain>
    </source>
</reference>
<sequence>MTKKIKIIGFLCVISFLLGGCGIKDKIKLYFMSEFDKSNIECEKIIDAINTHDESAVEKLFSENTLEKVDDLEKGYEYLFDEYQGETEKIKRIDYSSMTHYGNKFDLTREVCAEFLVTTKEKKYDFYVEYTIVEGRKSKDKGISKLVVKSFENEDKPVCKTYEKNGIYWPGWDEGGKEE</sequence>
<name>A0A6N9JSB3_9FIRM</name>
<protein>
    <submittedName>
        <fullName evidence="1">DUF5104 domain-containing protein</fullName>
    </submittedName>
</protein>
<dbReference type="InterPro" id="IPR031344">
    <property type="entry name" value="DUF5104"/>
</dbReference>
<gene>
    <name evidence="1" type="ORF">GT576_00735</name>
</gene>